<dbReference type="Proteomes" id="UP001174936">
    <property type="component" value="Unassembled WGS sequence"/>
</dbReference>
<sequence length="341" mass="35975">MFARGLDFAIWVRVIEGGTKGAVWKDDWRSLGGSFTSQPAAVSIRENRVDVYAVATGGAVMFKTYQNNVWDETWTSLGGGLSGPPAVCSLYDGNINLIGVDGSRNVLKKNGTDGRTWEPTGDKWDSLGGPVSGNVDIACTNALTGGMRIDVVALGSGNTPGMVSKRWNGTTSSWEKDFGHSFGALKGAPTVVSSNAGVDYFGVGVDGKLWWRGWTQAKGYSEPQDLGGTVAVTLQSAISAFATGEARLDVLAVGTDSRLKHLTRLSGIWSTAWEDLGGFFHSAPKAVVTDVPTGAVSVFGVGPGGKIIHANFFVGAGWAWGKQQWYSDDGSMSSGWYASTP</sequence>
<dbReference type="EMBL" id="JAULSV010000002">
    <property type="protein sequence ID" value="KAK0652652.1"/>
    <property type="molecule type" value="Genomic_DNA"/>
</dbReference>
<name>A0AA39YHC2_9PEZI</name>
<accession>A0AA39YHC2</accession>
<dbReference type="InterPro" id="IPR058502">
    <property type="entry name" value="PLL-like_beta-prop"/>
</dbReference>
<organism evidence="2 3">
    <name type="scientific">Cercophora newfieldiana</name>
    <dbReference type="NCBI Taxonomy" id="92897"/>
    <lineage>
        <taxon>Eukaryota</taxon>
        <taxon>Fungi</taxon>
        <taxon>Dikarya</taxon>
        <taxon>Ascomycota</taxon>
        <taxon>Pezizomycotina</taxon>
        <taxon>Sordariomycetes</taxon>
        <taxon>Sordariomycetidae</taxon>
        <taxon>Sordariales</taxon>
        <taxon>Lasiosphaeriaceae</taxon>
        <taxon>Cercophora</taxon>
    </lineage>
</organism>
<feature type="domain" description="PLL-like beta propeller" evidence="1">
    <location>
        <begin position="1"/>
        <end position="228"/>
    </location>
</feature>
<evidence type="ECO:0000313" key="3">
    <source>
        <dbReference type="Proteomes" id="UP001174936"/>
    </source>
</evidence>
<comment type="caution">
    <text evidence="2">The sequence shown here is derived from an EMBL/GenBank/DDBJ whole genome shotgun (WGS) entry which is preliminary data.</text>
</comment>
<dbReference type="Pfam" id="PF26607">
    <property type="entry name" value="DUF8189"/>
    <property type="match status" value="1"/>
</dbReference>
<dbReference type="SUPFAM" id="SSF89372">
    <property type="entry name" value="Fucose-specific lectin"/>
    <property type="match status" value="2"/>
</dbReference>
<protein>
    <recommendedName>
        <fullName evidence="1">PLL-like beta propeller domain-containing protein</fullName>
    </recommendedName>
</protein>
<dbReference type="Gene3D" id="2.120.10.70">
    <property type="entry name" value="Fucose-specific lectin"/>
    <property type="match status" value="2"/>
</dbReference>
<dbReference type="AlphaFoldDB" id="A0AA39YHC2"/>
<keyword evidence="3" id="KW-1185">Reference proteome</keyword>
<proteinExistence type="predicted"/>
<evidence type="ECO:0000313" key="2">
    <source>
        <dbReference type="EMBL" id="KAK0652652.1"/>
    </source>
</evidence>
<reference evidence="2" key="1">
    <citation type="submission" date="2023-06" db="EMBL/GenBank/DDBJ databases">
        <title>Genome-scale phylogeny and comparative genomics of the fungal order Sordariales.</title>
        <authorList>
            <consortium name="Lawrence Berkeley National Laboratory"/>
            <person name="Hensen N."/>
            <person name="Bonometti L."/>
            <person name="Westerberg I."/>
            <person name="Brannstrom I.O."/>
            <person name="Guillou S."/>
            <person name="Cros-Aarteil S."/>
            <person name="Calhoun S."/>
            <person name="Haridas S."/>
            <person name="Kuo A."/>
            <person name="Mondo S."/>
            <person name="Pangilinan J."/>
            <person name="Riley R."/>
            <person name="Labutti K."/>
            <person name="Andreopoulos B."/>
            <person name="Lipzen A."/>
            <person name="Chen C."/>
            <person name="Yanf M."/>
            <person name="Daum C."/>
            <person name="Ng V."/>
            <person name="Clum A."/>
            <person name="Steindorff A."/>
            <person name="Ohm R."/>
            <person name="Martin F."/>
            <person name="Silar P."/>
            <person name="Natvig D."/>
            <person name="Lalanne C."/>
            <person name="Gautier V."/>
            <person name="Ament-Velasquez S.L."/>
            <person name="Kruys A."/>
            <person name="Hutchinson M.I."/>
            <person name="Powell A.J."/>
            <person name="Barry K."/>
            <person name="Miller A.N."/>
            <person name="Grigoriev I.V."/>
            <person name="Debuchy R."/>
            <person name="Gladieux P."/>
            <person name="Thoren M.H."/>
            <person name="Johannesson H."/>
        </authorList>
    </citation>
    <scope>NUCLEOTIDE SEQUENCE</scope>
    <source>
        <strain evidence="2">SMH2532-1</strain>
    </source>
</reference>
<gene>
    <name evidence="2" type="ORF">B0T16DRAFT_347057</name>
</gene>
<evidence type="ECO:0000259" key="1">
    <source>
        <dbReference type="Pfam" id="PF26607"/>
    </source>
</evidence>